<protein>
    <submittedName>
        <fullName evidence="1">Uncharacterized protein</fullName>
    </submittedName>
</protein>
<organism evidence="1 2">
    <name type="scientific">Dissostichus mawsoni</name>
    <name type="common">Antarctic cod</name>
    <dbReference type="NCBI Taxonomy" id="36200"/>
    <lineage>
        <taxon>Eukaryota</taxon>
        <taxon>Metazoa</taxon>
        <taxon>Chordata</taxon>
        <taxon>Craniata</taxon>
        <taxon>Vertebrata</taxon>
        <taxon>Euteleostomi</taxon>
        <taxon>Actinopterygii</taxon>
        <taxon>Neopterygii</taxon>
        <taxon>Teleostei</taxon>
        <taxon>Neoteleostei</taxon>
        <taxon>Acanthomorphata</taxon>
        <taxon>Eupercaria</taxon>
        <taxon>Perciformes</taxon>
        <taxon>Notothenioidei</taxon>
        <taxon>Nototheniidae</taxon>
        <taxon>Dissostichus</taxon>
    </lineage>
</organism>
<reference evidence="1 2" key="1">
    <citation type="submission" date="2020-03" db="EMBL/GenBank/DDBJ databases">
        <title>Dissostichus mawsoni Genome sequencing and assembly.</title>
        <authorList>
            <person name="Park H."/>
        </authorList>
    </citation>
    <scope>NUCLEOTIDE SEQUENCE [LARGE SCALE GENOMIC DNA]</scope>
    <source>
        <strain evidence="1">DM0001</strain>
        <tissue evidence="1">Muscle</tissue>
    </source>
</reference>
<accession>A0A7J5YH11</accession>
<proteinExistence type="predicted"/>
<comment type="caution">
    <text evidence="1">The sequence shown here is derived from an EMBL/GenBank/DDBJ whole genome shotgun (WGS) entry which is preliminary data.</text>
</comment>
<dbReference type="AlphaFoldDB" id="A0A7J5YH11"/>
<keyword evidence="2" id="KW-1185">Reference proteome</keyword>
<dbReference type="EMBL" id="JAAKFY010000012">
    <property type="protein sequence ID" value="KAF3848745.1"/>
    <property type="molecule type" value="Genomic_DNA"/>
</dbReference>
<evidence type="ECO:0000313" key="2">
    <source>
        <dbReference type="Proteomes" id="UP000518266"/>
    </source>
</evidence>
<evidence type="ECO:0000313" key="1">
    <source>
        <dbReference type="EMBL" id="KAF3848745.1"/>
    </source>
</evidence>
<name>A0A7J5YH11_DISMA</name>
<sequence length="420" mass="47988">MKSTVLAELVEEKRIQKREKDVKLLQKEVEAINLSADKAVRDSEKTFTDVKQQIRSRQESEVAHTFEPRPVLMKSTVLAELVEEQRIQKREKDVKLLQQDLEAINLSADKAVRDSEKIFTDVKQQIRSRQESEVAHTFEPRPVLMKNTVLAELVEEKELGVSRQNIQKRIQKREKDVKLLQKEVEAINLSADKAVRDSEKIFTDVKQQIRSRQESEVAHLGLHICRKKCEYYEGRIIFSYFYTFKSLRLDVDDAAGLDVSEGGAVDVGQQSPLTGLVGNEGELDMNTVVWLQVCILQETQSKFLTDREKDGGDDQHDVILSQIRPPFGYLHPKLNSNISVQKNISSRRFTSPGQQYLVLHTCLDVHGRYTVVPDGLDADVDGERSDGAALTLQHQLQPHILTQRRNKNLLEEQITSQVSK</sequence>
<gene>
    <name evidence="1" type="ORF">F7725_015242</name>
</gene>
<dbReference type="Proteomes" id="UP000518266">
    <property type="component" value="Unassembled WGS sequence"/>
</dbReference>